<reference evidence="1 2" key="1">
    <citation type="journal article" date="2021" name="Int. J. Syst. Evol. Microbiol.">
        <title>Novosphingobium decolorationis sp. nov., an aniline blue-decolourizing bacterium isolated from East Pacific sediment.</title>
        <authorList>
            <person name="Chen X."/>
            <person name="Dong B."/>
            <person name="Chen T."/>
            <person name="Ren N."/>
            <person name="Wang J."/>
            <person name="Xu Y."/>
            <person name="Yang J."/>
            <person name="Zhu S."/>
            <person name="Chen J."/>
        </authorList>
    </citation>
    <scope>NUCLEOTIDE SEQUENCE [LARGE SCALE GENOMIC DNA]</scope>
    <source>
        <strain evidence="1 2">502str22</strain>
    </source>
</reference>
<proteinExistence type="predicted"/>
<evidence type="ECO:0000313" key="2">
    <source>
        <dbReference type="Proteomes" id="UP000677126"/>
    </source>
</evidence>
<sequence length="119" mass="12258">MGLLGGDLALVLHTAFSGLFLDGTLHGGTGDPIYGPGGTIIGYEGGDTPVKVQTDSASDQMRAGAGFSEGDVRLLVLAKGVPSITSDHQITDGNGDLYSIQSAEQDAARSHYVIRGRLL</sequence>
<protein>
    <recommendedName>
        <fullName evidence="3">Phage tail protein</fullName>
    </recommendedName>
</protein>
<dbReference type="Proteomes" id="UP000677126">
    <property type="component" value="Chromosome"/>
</dbReference>
<evidence type="ECO:0008006" key="3">
    <source>
        <dbReference type="Google" id="ProtNLM"/>
    </source>
</evidence>
<accession>A0ABX8E1P2</accession>
<evidence type="ECO:0000313" key="1">
    <source>
        <dbReference type="EMBL" id="QVM82998.1"/>
    </source>
</evidence>
<organism evidence="1 2">
    <name type="scientific">Novosphingobium decolorationis</name>
    <dbReference type="NCBI Taxonomy" id="2698673"/>
    <lineage>
        <taxon>Bacteria</taxon>
        <taxon>Pseudomonadati</taxon>
        <taxon>Pseudomonadota</taxon>
        <taxon>Alphaproteobacteria</taxon>
        <taxon>Sphingomonadales</taxon>
        <taxon>Sphingomonadaceae</taxon>
        <taxon>Novosphingobium</taxon>
    </lineage>
</organism>
<keyword evidence="2" id="KW-1185">Reference proteome</keyword>
<name>A0ABX8E1P2_9SPHN</name>
<dbReference type="RefSeq" id="WP_213502280.1">
    <property type="nucleotide sequence ID" value="NZ_CP054856.1"/>
</dbReference>
<gene>
    <name evidence="1" type="ORF">HT578_04080</name>
</gene>
<dbReference type="EMBL" id="CP054856">
    <property type="protein sequence ID" value="QVM82998.1"/>
    <property type="molecule type" value="Genomic_DNA"/>
</dbReference>